<proteinExistence type="predicted"/>
<comment type="caution">
    <text evidence="4">The sequence shown here is derived from an EMBL/GenBank/DDBJ whole genome shotgun (WGS) entry which is preliminary data.</text>
</comment>
<evidence type="ECO:0000313" key="4">
    <source>
        <dbReference type="EMBL" id="MFC6202880.1"/>
    </source>
</evidence>
<reference evidence="5" key="1">
    <citation type="journal article" date="2019" name="Int. J. Syst. Evol. Microbiol.">
        <title>The Global Catalogue of Microorganisms (GCM) 10K type strain sequencing project: providing services to taxonomists for standard genome sequencing and annotation.</title>
        <authorList>
            <consortium name="The Broad Institute Genomics Platform"/>
            <consortium name="The Broad Institute Genome Sequencing Center for Infectious Disease"/>
            <person name="Wu L."/>
            <person name="Ma J."/>
        </authorList>
    </citation>
    <scope>NUCLEOTIDE SEQUENCE [LARGE SCALE GENOMIC DNA]</scope>
    <source>
        <strain evidence="5">CCM 8930</strain>
    </source>
</reference>
<keyword evidence="1" id="KW-0812">Transmembrane</keyword>
<feature type="transmembrane region" description="Helical" evidence="1">
    <location>
        <begin position="424"/>
        <end position="445"/>
    </location>
</feature>
<organism evidence="4 5">
    <name type="scientific">Lactiplantibacillus nangangensis</name>
    <dbReference type="NCBI Taxonomy" id="2559917"/>
    <lineage>
        <taxon>Bacteria</taxon>
        <taxon>Bacillati</taxon>
        <taxon>Bacillota</taxon>
        <taxon>Bacilli</taxon>
        <taxon>Lactobacillales</taxon>
        <taxon>Lactobacillaceae</taxon>
        <taxon>Lactiplantibacillus</taxon>
    </lineage>
</organism>
<feature type="domain" description="DUF2207" evidence="2">
    <location>
        <begin position="32"/>
        <end position="219"/>
    </location>
</feature>
<keyword evidence="5" id="KW-1185">Reference proteome</keyword>
<dbReference type="RefSeq" id="WP_137616004.1">
    <property type="nucleotide sequence ID" value="NZ_BJDI01000006.1"/>
</dbReference>
<keyword evidence="1" id="KW-0472">Membrane</keyword>
<feature type="domain" description="Predicted membrane protein YciQ-like C-terminal" evidence="3">
    <location>
        <begin position="297"/>
        <end position="532"/>
    </location>
</feature>
<keyword evidence="1" id="KW-1133">Transmembrane helix</keyword>
<accession>A0ABW1SMD7</accession>
<protein>
    <submittedName>
        <fullName evidence="4">DUF2207 domain-containing protein</fullName>
    </submittedName>
</protein>
<evidence type="ECO:0000256" key="1">
    <source>
        <dbReference type="SAM" id="Phobius"/>
    </source>
</evidence>
<dbReference type="InterPro" id="IPR048389">
    <property type="entry name" value="YciQ-like_C"/>
</dbReference>
<dbReference type="Pfam" id="PF20990">
    <property type="entry name" value="DUF2207_C"/>
    <property type="match status" value="1"/>
</dbReference>
<name>A0ABW1SMD7_9LACO</name>
<dbReference type="Proteomes" id="UP001596171">
    <property type="component" value="Unassembled WGS sequence"/>
</dbReference>
<feature type="transmembrane region" description="Helical" evidence="1">
    <location>
        <begin position="263"/>
        <end position="283"/>
    </location>
</feature>
<evidence type="ECO:0000259" key="3">
    <source>
        <dbReference type="Pfam" id="PF20990"/>
    </source>
</evidence>
<feature type="transmembrane region" description="Helical" evidence="1">
    <location>
        <begin position="451"/>
        <end position="472"/>
    </location>
</feature>
<evidence type="ECO:0000259" key="2">
    <source>
        <dbReference type="Pfam" id="PF09972"/>
    </source>
</evidence>
<dbReference type="EMBL" id="JBHSSE010000028">
    <property type="protein sequence ID" value="MFC6202880.1"/>
    <property type="molecule type" value="Genomic_DNA"/>
</dbReference>
<dbReference type="Pfam" id="PF09972">
    <property type="entry name" value="DUF2207"/>
    <property type="match status" value="1"/>
</dbReference>
<sequence length="608" mass="66699">MKRRLWWFIIASVFLAVVTLNWRPLTALADYTISDYDVHVDVQKDGSADVSQGMTYHFDDDYHGVFNVQDLQGVQGAQFQGVATRLNGGMTKTARAATTDADNTYQLTQTDKKFRVKLYRSVKDNDELRVTYRYRLLGVVTNYADTAELNWKIIGTGWDEPLKNVRLTIQLPSKKVQALQAWTHGPLVGKTTVDKAAGRVNMTLPRNPANSFVESHLLFPTSVTPLNQRKSSKQRKAAVQKQEAALATAANQKRRRQVLMSKIIYGLALAVLVITVVAYLWWFKRHPRNQHERPIPINHSFEVPAVQPAVAQALWRTASPDTKALSAEILVAAAAKEITLEPIAVKRQPTVKITKLQPISNSFLAHCFDKIAVGNELQLDQLKAYGKKDQKGRLNKWFGHWQKTVNQVVAGYQDKANYRLRNRWLGFGVAVTILSAIATLAGALISPRTTLITGIVAVILTATTWTTAIINYRRITINTDEGLALVNQINGFRQMLKDIGHFNTAEIGDLILWEQILPYAAAFGLAEKVAYKLAVDFGTTALATGIGVYYPIFFANDGFDFDLSGALSNSFSSALDASNNASSPSGGSGGFSGGSSGGFGGGSGGGAF</sequence>
<dbReference type="InterPro" id="IPR018702">
    <property type="entry name" value="DUF2207"/>
</dbReference>
<gene>
    <name evidence="4" type="ORF">ACFP1L_13485</name>
</gene>
<evidence type="ECO:0000313" key="5">
    <source>
        <dbReference type="Proteomes" id="UP001596171"/>
    </source>
</evidence>